<gene>
    <name evidence="5" type="ORF">ACFPK8_02860</name>
</gene>
<dbReference type="InterPro" id="IPR050680">
    <property type="entry name" value="YpeA/RimI_acetyltransf"/>
</dbReference>
<dbReference type="InterPro" id="IPR016181">
    <property type="entry name" value="Acyl_CoA_acyltransferase"/>
</dbReference>
<feature type="domain" description="N-acetyltransferase" evidence="4">
    <location>
        <begin position="237"/>
        <end position="388"/>
    </location>
</feature>
<comment type="caution">
    <text evidence="5">The sequence shown here is derived from an EMBL/GenBank/DDBJ whole genome shotgun (WGS) entry which is preliminary data.</text>
</comment>
<organism evidence="5 6">
    <name type="scientific">Brachybacterium tyrofermentans</name>
    <dbReference type="NCBI Taxonomy" id="47848"/>
    <lineage>
        <taxon>Bacteria</taxon>
        <taxon>Bacillati</taxon>
        <taxon>Actinomycetota</taxon>
        <taxon>Actinomycetes</taxon>
        <taxon>Micrococcales</taxon>
        <taxon>Dermabacteraceae</taxon>
        <taxon>Brachybacterium</taxon>
    </lineage>
</organism>
<protein>
    <submittedName>
        <fullName evidence="5">GNAT family N-acetyltransferase</fullName>
        <ecNumber evidence="5">2.3.1.-</ecNumber>
    </submittedName>
</protein>
<name>A0ABW0FB97_9MICO</name>
<keyword evidence="1 5" id="KW-0808">Transferase</keyword>
<reference evidence="6" key="1">
    <citation type="journal article" date="2019" name="Int. J. Syst. Evol. Microbiol.">
        <title>The Global Catalogue of Microorganisms (GCM) 10K type strain sequencing project: providing services to taxonomists for standard genome sequencing and annotation.</title>
        <authorList>
            <consortium name="The Broad Institute Genomics Platform"/>
            <consortium name="The Broad Institute Genome Sequencing Center for Infectious Disease"/>
            <person name="Wu L."/>
            <person name="Ma J."/>
        </authorList>
    </citation>
    <scope>NUCLEOTIDE SEQUENCE [LARGE SCALE GENOMIC DNA]</scope>
    <source>
        <strain evidence="6">CGMCC 1.16455</strain>
    </source>
</reference>
<dbReference type="GeneID" id="303298312"/>
<keyword evidence="6" id="KW-1185">Reference proteome</keyword>
<dbReference type="EC" id="2.3.1.-" evidence="5"/>
<evidence type="ECO:0000256" key="1">
    <source>
        <dbReference type="ARBA" id="ARBA00022679"/>
    </source>
</evidence>
<dbReference type="EMBL" id="JBHSLN010000012">
    <property type="protein sequence ID" value="MFC5296438.1"/>
    <property type="molecule type" value="Genomic_DNA"/>
</dbReference>
<evidence type="ECO:0000256" key="2">
    <source>
        <dbReference type="ARBA" id="ARBA00023315"/>
    </source>
</evidence>
<dbReference type="PROSITE" id="PS51186">
    <property type="entry name" value="GNAT"/>
    <property type="match status" value="1"/>
</dbReference>
<proteinExistence type="predicted"/>
<evidence type="ECO:0000259" key="4">
    <source>
        <dbReference type="PROSITE" id="PS51186"/>
    </source>
</evidence>
<accession>A0ABW0FB97</accession>
<dbReference type="GO" id="GO:0016746">
    <property type="term" value="F:acyltransferase activity"/>
    <property type="evidence" value="ECO:0007669"/>
    <property type="project" value="UniProtKB-KW"/>
</dbReference>
<feature type="region of interest" description="Disordered" evidence="3">
    <location>
        <begin position="373"/>
        <end position="392"/>
    </location>
</feature>
<dbReference type="Gene3D" id="3.40.630.30">
    <property type="match status" value="1"/>
</dbReference>
<dbReference type="Proteomes" id="UP001595937">
    <property type="component" value="Unassembled WGS sequence"/>
</dbReference>
<dbReference type="CDD" id="cd04301">
    <property type="entry name" value="NAT_SF"/>
    <property type="match status" value="1"/>
</dbReference>
<evidence type="ECO:0000256" key="3">
    <source>
        <dbReference type="SAM" id="MobiDB-lite"/>
    </source>
</evidence>
<dbReference type="RefSeq" id="WP_343925355.1">
    <property type="nucleotide sequence ID" value="NZ_BAAAIR010000046.1"/>
</dbReference>
<dbReference type="InterPro" id="IPR000182">
    <property type="entry name" value="GNAT_dom"/>
</dbReference>
<evidence type="ECO:0000313" key="6">
    <source>
        <dbReference type="Proteomes" id="UP001595937"/>
    </source>
</evidence>
<dbReference type="Pfam" id="PF00583">
    <property type="entry name" value="Acetyltransf_1"/>
    <property type="match status" value="1"/>
</dbReference>
<keyword evidence="2 5" id="KW-0012">Acyltransferase</keyword>
<evidence type="ECO:0000313" key="5">
    <source>
        <dbReference type="EMBL" id="MFC5296438.1"/>
    </source>
</evidence>
<sequence>MNLSIVYPFSPSRPLFLTWWGPAWHHEPVLLVDHFPPTMPPSLQGRLTTRLPLETDVEPVAALVTAGIRRHTPDGAADLEGLRSRMVGLKSWSRRQLVVVERTGDGSPDLDRAPVAWIALEDRASGRTNVQFVIDTEVADRDALAAALLDWAVEVGGSFARHRGLESTQLSCDANELDSDRGRLLAAAGYDMVRTWLHMRRPVAAGEADSTPAPREGTRVRPVHRHSSGLPVAQDVRTVHRMLEESFADHFNSYRESFAEFVQRLIESPDEAAWDHWWIAETEHEGQWLPAGGLVAAKMPATATLGEGTYLEYLGVHRSARGHGIAKSLLRAATHDAAERGRTHVDLEVDDDSPTGADGLYESMGWETYERTQSWHSSAAAHPSRLLEPPTA</sequence>
<dbReference type="PANTHER" id="PTHR43420">
    <property type="entry name" value="ACETYLTRANSFERASE"/>
    <property type="match status" value="1"/>
</dbReference>
<dbReference type="SUPFAM" id="SSF55729">
    <property type="entry name" value="Acyl-CoA N-acyltransferases (Nat)"/>
    <property type="match status" value="1"/>
</dbReference>
<feature type="region of interest" description="Disordered" evidence="3">
    <location>
        <begin position="205"/>
        <end position="226"/>
    </location>
</feature>